<proteinExistence type="predicted"/>
<reference evidence="1" key="4">
    <citation type="submission" date="2024-09" db="EMBL/GenBank/DDBJ databases">
        <authorList>
            <person name="Sun Q."/>
            <person name="Mori K."/>
        </authorList>
    </citation>
    <scope>NUCLEOTIDE SEQUENCE</scope>
    <source>
        <strain evidence="1">KCTC 62575</strain>
    </source>
</reference>
<gene>
    <name evidence="1" type="ORF">ACFODO_01915</name>
    <name evidence="2" type="ORF">C9E89_002340</name>
</gene>
<evidence type="ECO:0000313" key="1">
    <source>
        <dbReference type="EMBL" id="MFC2994042.1"/>
    </source>
</evidence>
<dbReference type="RefSeq" id="WP_107006838.1">
    <property type="nucleotide sequence ID" value="NZ_JBHRSF010000005.1"/>
</dbReference>
<dbReference type="AlphaFoldDB" id="A0A371YUV1"/>
<name>A0A371YUV1_9GAMM</name>
<accession>A0A371YUV1</accession>
<protein>
    <submittedName>
        <fullName evidence="2">Uncharacterized protein</fullName>
    </submittedName>
</protein>
<comment type="caution">
    <text evidence="2">The sequence shown here is derived from an EMBL/GenBank/DDBJ whole genome shotgun (WGS) entry which is preliminary data.</text>
</comment>
<evidence type="ECO:0000313" key="2">
    <source>
        <dbReference type="EMBL" id="RFC85243.1"/>
    </source>
</evidence>
<dbReference type="OrthoDB" id="6688273at2"/>
<evidence type="ECO:0000313" key="4">
    <source>
        <dbReference type="Proteomes" id="UP001595455"/>
    </source>
</evidence>
<reference evidence="4" key="3">
    <citation type="journal article" date="2019" name="Int. J. Syst. Evol. Microbiol.">
        <title>The Global Catalogue of Microorganisms (GCM) 10K type strain sequencing project: providing services to taxonomists for standard genome sequencing and annotation.</title>
        <authorList>
            <consortium name="The Broad Institute Genomics Platform"/>
            <consortium name="The Broad Institute Genome Sequencing Center for Infectious Disease"/>
            <person name="Wu L."/>
            <person name="Ma J."/>
        </authorList>
    </citation>
    <scope>NUCLEOTIDE SEQUENCE [LARGE SCALE GENOMIC DNA]</scope>
    <source>
        <strain evidence="4">KCTC 62575</strain>
    </source>
</reference>
<dbReference type="EMBL" id="PYIX02000002">
    <property type="protein sequence ID" value="RFC85243.1"/>
    <property type="molecule type" value="Genomic_DNA"/>
</dbReference>
<dbReference type="Proteomes" id="UP000240957">
    <property type="component" value="Unassembled WGS sequence"/>
</dbReference>
<keyword evidence="4" id="KW-1185">Reference proteome</keyword>
<organism evidence="2 3">
    <name type="scientific">Acinetobacter sichuanensis</name>
    <dbReference type="NCBI Taxonomy" id="2136183"/>
    <lineage>
        <taxon>Bacteria</taxon>
        <taxon>Pseudomonadati</taxon>
        <taxon>Pseudomonadota</taxon>
        <taxon>Gammaproteobacteria</taxon>
        <taxon>Moraxellales</taxon>
        <taxon>Moraxellaceae</taxon>
        <taxon>Acinetobacter</taxon>
    </lineage>
</organism>
<reference evidence="2 3" key="2">
    <citation type="submission" date="2018-08" db="EMBL/GenBank/DDBJ databases">
        <title>The draft genome of Acinetobacter sichuanensis strain WCHAc060041.</title>
        <authorList>
            <person name="Qin J."/>
            <person name="Feng Y."/>
            <person name="Zong Z."/>
        </authorList>
    </citation>
    <scope>NUCLEOTIDE SEQUENCE [LARGE SCALE GENOMIC DNA]</scope>
    <source>
        <strain evidence="2 3">WCHAc060041</strain>
    </source>
</reference>
<dbReference type="EMBL" id="JBHRSF010000005">
    <property type="protein sequence ID" value="MFC2994042.1"/>
    <property type="molecule type" value="Genomic_DNA"/>
</dbReference>
<reference evidence="1" key="1">
    <citation type="journal article" date="2014" name="Int. J. Syst. Evol. Microbiol.">
        <title>Complete genome of a new Firmicutes species belonging to the dominant human colonic microbiota ('Ruminococcus bicirculans') reveals two chromosomes and a selective capacity to utilize plant glucans.</title>
        <authorList>
            <consortium name="NISC Comparative Sequencing Program"/>
            <person name="Wegmann U."/>
            <person name="Louis P."/>
            <person name="Goesmann A."/>
            <person name="Henrissat B."/>
            <person name="Duncan S.H."/>
            <person name="Flint H.J."/>
        </authorList>
    </citation>
    <scope>NUCLEOTIDE SEQUENCE</scope>
    <source>
        <strain evidence="1">KCTC 62575</strain>
    </source>
</reference>
<dbReference type="Proteomes" id="UP001595455">
    <property type="component" value="Unassembled WGS sequence"/>
</dbReference>
<evidence type="ECO:0000313" key="3">
    <source>
        <dbReference type="Proteomes" id="UP000240957"/>
    </source>
</evidence>
<sequence>MQKLNTYQGLSAEEVQQQINLKDIGIQLKSPPKINEQQLVYTFERRVYTAMSSQLPIADARGRFIPMQMGGSSETYANQMSCHIIFKLKQQHVTAIQLKGRAC</sequence>